<feature type="domain" description="DUF4082" evidence="1">
    <location>
        <begin position="13"/>
        <end position="171"/>
    </location>
</feature>
<dbReference type="RefSeq" id="WP_184881830.1">
    <property type="nucleotide sequence ID" value="NZ_BOOV01000026.1"/>
</dbReference>
<dbReference type="EMBL" id="JACHND010000001">
    <property type="protein sequence ID" value="MBB4702226.1"/>
    <property type="molecule type" value="Genomic_DNA"/>
</dbReference>
<organism evidence="2 3">
    <name type="scientific">Sphaerisporangium siamense</name>
    <dbReference type="NCBI Taxonomy" id="795645"/>
    <lineage>
        <taxon>Bacteria</taxon>
        <taxon>Bacillati</taxon>
        <taxon>Actinomycetota</taxon>
        <taxon>Actinomycetes</taxon>
        <taxon>Streptosporangiales</taxon>
        <taxon>Streptosporangiaceae</taxon>
        <taxon>Sphaerisporangium</taxon>
    </lineage>
</organism>
<evidence type="ECO:0000313" key="2">
    <source>
        <dbReference type="EMBL" id="MBB4702226.1"/>
    </source>
</evidence>
<sequence length="398" mass="41060">MTDYKLWPATNGPDTAASDSAVTAGVEWRTTRNDLYLKGYRYYRGTTAVRGTDVATWNHDTTSMITGSQTAFTTPTATGWQEALLTTPYPAVASGVKYVSGVLFTDPGDTANCHYTATTGYWSSGAGTSGIGDTNLSAPGINDSAGGQGKFVAGSTLARPVTNANGINFWVEPILSDSDGSGGGGDPEETGTVSAQLVGTALPDAFAGLIDWENGTIVATLHTAAWTPDITTLSRVSGLANEVVTGHGYVQGTGQVLTGKSSTFVSAASLTARANSTAYAVGDLVRPASSNGHVYRCIAAGTSASSAPTWPTTPLTTVTDGTVTWIECGRGVAILDCDPIEFGGITGEALYLVLSDRTASGAANQPVILLVQFEQAESGTTQFDYHPPAGGLVHFPVF</sequence>
<reference evidence="2 3" key="1">
    <citation type="submission" date="2020-08" db="EMBL/GenBank/DDBJ databases">
        <title>Sequencing the genomes of 1000 actinobacteria strains.</title>
        <authorList>
            <person name="Klenk H.-P."/>
        </authorList>
    </citation>
    <scope>NUCLEOTIDE SEQUENCE [LARGE SCALE GENOMIC DNA]</scope>
    <source>
        <strain evidence="2 3">DSM 45784</strain>
    </source>
</reference>
<dbReference type="InterPro" id="IPR025141">
    <property type="entry name" value="DUF4082"/>
</dbReference>
<evidence type="ECO:0000259" key="1">
    <source>
        <dbReference type="Pfam" id="PF13313"/>
    </source>
</evidence>
<comment type="caution">
    <text evidence="2">The sequence shown here is derived from an EMBL/GenBank/DDBJ whole genome shotgun (WGS) entry which is preliminary data.</text>
</comment>
<dbReference type="Pfam" id="PF13313">
    <property type="entry name" value="DUF4082"/>
    <property type="match status" value="1"/>
</dbReference>
<gene>
    <name evidence="2" type="ORF">BJ982_003770</name>
</gene>
<name>A0A7W7D8X4_9ACTN</name>
<protein>
    <recommendedName>
        <fullName evidence="1">DUF4082 domain-containing protein</fullName>
    </recommendedName>
</protein>
<accession>A0A7W7D8X4</accession>
<dbReference type="AlphaFoldDB" id="A0A7W7D8X4"/>
<dbReference type="Proteomes" id="UP000542210">
    <property type="component" value="Unassembled WGS sequence"/>
</dbReference>
<keyword evidence="3" id="KW-1185">Reference proteome</keyword>
<evidence type="ECO:0000313" key="3">
    <source>
        <dbReference type="Proteomes" id="UP000542210"/>
    </source>
</evidence>
<dbReference type="Gene3D" id="2.10.10.20">
    <property type="entry name" value="Carbohydrate-binding module superfamily 5/12"/>
    <property type="match status" value="1"/>
</dbReference>
<proteinExistence type="predicted"/>